<dbReference type="PANTHER" id="PTHR45911:SF4">
    <property type="entry name" value="MULTIPLE C2 AND TRANSMEMBRANE DOMAIN-CONTAINING PROTEIN"/>
    <property type="match status" value="1"/>
</dbReference>
<proteinExistence type="evidence at transcript level"/>
<dbReference type="PROSITE" id="PS50004">
    <property type="entry name" value="C2"/>
    <property type="match status" value="1"/>
</dbReference>
<dbReference type="SMART" id="SM00239">
    <property type="entry name" value="C2"/>
    <property type="match status" value="1"/>
</dbReference>
<dbReference type="EMBL" id="AK422120">
    <property type="protein sequence ID" value="BAN40623.1"/>
    <property type="molecule type" value="mRNA"/>
</dbReference>
<dbReference type="InterPro" id="IPR035892">
    <property type="entry name" value="C2_domain_sf"/>
</dbReference>
<sequence length="198" mass="21535">MLNIELKVIEGRSLKGADFGGLSSDPYCKIITSQCTQQTQTCNMTRNPQWNRSFNMQVTPGEDIRFECYDYDRFGKNDSLGKTHYRVVQGFPGQVIDTWLGLDKKGEIHIQIIHKGGVPGMCGAPHMAPGMAPGMCQPPMAPMGAYPPPMGAYPPPMGAYPPPMGAYPPPMGAYPPPMGGYPPMYPPPGPGGYPMGYY</sequence>
<dbReference type="PANTHER" id="PTHR45911">
    <property type="entry name" value="C2 DOMAIN-CONTAINING PROTEIN"/>
    <property type="match status" value="1"/>
</dbReference>
<keyword evidence="2" id="KW-0106">Calcium</keyword>
<dbReference type="SUPFAM" id="SSF49562">
    <property type="entry name" value="C2 domain (Calcium/lipid-binding domain, CaLB)"/>
    <property type="match status" value="1"/>
</dbReference>
<evidence type="ECO:0000259" key="3">
    <source>
        <dbReference type="PROSITE" id="PS50004"/>
    </source>
</evidence>
<dbReference type="Pfam" id="PF00168">
    <property type="entry name" value="C2"/>
    <property type="match status" value="1"/>
</dbReference>
<reference evidence="4" key="1">
    <citation type="submission" date="2012-06" db="EMBL/GenBank/DDBJ databases">
        <title>Short 5' UTR of Entamoeba genes.</title>
        <authorList>
            <person name="Hiranuka K."/>
            <person name="Kumagai M."/>
            <person name="Wakaguri H."/>
            <person name="Suzuki Y."/>
            <person name="Sugano S."/>
            <person name="Watanabe J."/>
            <person name="Makioka A."/>
        </authorList>
    </citation>
    <scope>NUCLEOTIDE SEQUENCE</scope>
    <source>
        <strain evidence="4">IP1</strain>
    </source>
</reference>
<evidence type="ECO:0000256" key="2">
    <source>
        <dbReference type="ARBA" id="ARBA00022837"/>
    </source>
</evidence>
<dbReference type="GO" id="GO:0016020">
    <property type="term" value="C:membrane"/>
    <property type="evidence" value="ECO:0007669"/>
    <property type="project" value="TreeGrafter"/>
</dbReference>
<dbReference type="VEuPathDB" id="AmoebaDB:EIN_086010"/>
<feature type="domain" description="C2" evidence="3">
    <location>
        <begin position="1"/>
        <end position="100"/>
    </location>
</feature>
<evidence type="ECO:0000313" key="4">
    <source>
        <dbReference type="EMBL" id="BAN40623.1"/>
    </source>
</evidence>
<name>S0AZ99_ENTIV</name>
<evidence type="ECO:0000256" key="1">
    <source>
        <dbReference type="ARBA" id="ARBA00022723"/>
    </source>
</evidence>
<accession>S0AZ99</accession>
<organism evidence="4">
    <name type="scientific">Entamoeba invadens</name>
    <dbReference type="NCBI Taxonomy" id="33085"/>
    <lineage>
        <taxon>Eukaryota</taxon>
        <taxon>Amoebozoa</taxon>
        <taxon>Evosea</taxon>
        <taxon>Archamoebae</taxon>
        <taxon>Mastigamoebida</taxon>
        <taxon>Entamoebidae</taxon>
        <taxon>Entamoeba</taxon>
    </lineage>
</organism>
<dbReference type="InterPro" id="IPR000008">
    <property type="entry name" value="C2_dom"/>
</dbReference>
<dbReference type="AlphaFoldDB" id="S0AZ99"/>
<dbReference type="CDD" id="cd00030">
    <property type="entry name" value="C2"/>
    <property type="match status" value="1"/>
</dbReference>
<protein>
    <submittedName>
        <fullName evidence="4">Toll-interacting protein, putative</fullName>
    </submittedName>
</protein>
<keyword evidence="1" id="KW-0479">Metal-binding</keyword>
<dbReference type="Gene3D" id="2.60.40.150">
    <property type="entry name" value="C2 domain"/>
    <property type="match status" value="1"/>
</dbReference>
<dbReference type="GO" id="GO:0005509">
    <property type="term" value="F:calcium ion binding"/>
    <property type="evidence" value="ECO:0007669"/>
    <property type="project" value="TreeGrafter"/>
</dbReference>
<dbReference type="OMA" id="CAGTSIY"/>